<dbReference type="Proteomes" id="UP000319063">
    <property type="component" value="Segment"/>
</dbReference>
<evidence type="ECO:0000313" key="1">
    <source>
        <dbReference type="EMBL" id="QDB71303.1"/>
    </source>
</evidence>
<dbReference type="EMBL" id="MK994515">
    <property type="protein sequence ID" value="QDB71303.1"/>
    <property type="molecule type" value="Genomic_DNA"/>
</dbReference>
<proteinExistence type="predicted"/>
<evidence type="ECO:0000313" key="2">
    <source>
        <dbReference type="Proteomes" id="UP000319063"/>
    </source>
</evidence>
<name>A0A4Y5TQP6_9CAUD</name>
<keyword evidence="2" id="KW-1185">Reference proteome</keyword>
<accession>A0A4Y5TQP6</accession>
<reference evidence="2" key="1">
    <citation type="submission" date="2019-05" db="EMBL/GenBank/DDBJ databases">
        <title>Complete Genome Sequence of Serratia marcescens Myophage Moabite.</title>
        <authorList>
            <person name="Price L."/>
            <person name="Rohren M."/>
            <person name="Newkirk H."/>
            <person name="Liu M."/>
            <person name="Ramsey J."/>
        </authorList>
    </citation>
    <scope>NUCLEOTIDE SEQUENCE [LARGE SCALE GENOMIC DNA]</scope>
</reference>
<gene>
    <name evidence="1" type="ORF">CPT_Moabite_273</name>
</gene>
<protein>
    <submittedName>
        <fullName evidence="1">Uncharacterized protein</fullName>
    </submittedName>
</protein>
<organism evidence="1 2">
    <name type="scientific">Serratia phage Moabite</name>
    <dbReference type="NCBI Taxonomy" id="2587814"/>
    <lineage>
        <taxon>Viruses</taxon>
        <taxon>Duplodnaviria</taxon>
        <taxon>Heunggongvirae</taxon>
        <taxon>Uroviricota</taxon>
        <taxon>Caudoviricetes</taxon>
        <taxon>Chimalliviridae</taxon>
        <taxon>Moabitevirus</taxon>
        <taxon>Moabitevirus moabite</taxon>
    </lineage>
</organism>
<sequence length="121" mass="13493">MKFVIALFVAVLSLASFSANASLIHMSDAPDYDFVVGDTTARVKNLQTNKTSRCTLMYNDNGIDKDNLVYVVSFFQCDAGFELMAKITTENGNIIVAMIRNGANKEFYRKYAPKGTWVVMN</sequence>